<keyword evidence="3" id="KW-1185">Reference proteome</keyword>
<feature type="transmembrane region" description="Helical" evidence="1">
    <location>
        <begin position="91"/>
        <end position="112"/>
    </location>
</feature>
<organism evidence="2 3">
    <name type="scientific">Xenoophorus captivus</name>
    <dbReference type="NCBI Taxonomy" id="1517983"/>
    <lineage>
        <taxon>Eukaryota</taxon>
        <taxon>Metazoa</taxon>
        <taxon>Chordata</taxon>
        <taxon>Craniata</taxon>
        <taxon>Vertebrata</taxon>
        <taxon>Euteleostomi</taxon>
        <taxon>Actinopterygii</taxon>
        <taxon>Neopterygii</taxon>
        <taxon>Teleostei</taxon>
        <taxon>Neoteleostei</taxon>
        <taxon>Acanthomorphata</taxon>
        <taxon>Ovalentaria</taxon>
        <taxon>Atherinomorphae</taxon>
        <taxon>Cyprinodontiformes</taxon>
        <taxon>Goodeidae</taxon>
        <taxon>Xenoophorus</taxon>
    </lineage>
</organism>
<proteinExistence type="predicted"/>
<sequence>VKPTIFWAYLKAIGVLLSCISLLLFLAHHLVSLFANYWLSLWTDDPVVNGTQPYRLMRLGVYGGLGLTQGKSENCFFYALGLSVYCALHKYLYKVFFLCFVMILCILMGFSVTNQQNVVDN</sequence>
<evidence type="ECO:0000313" key="3">
    <source>
        <dbReference type="Proteomes" id="UP001434883"/>
    </source>
</evidence>
<accession>A0ABV0QTM3</accession>
<keyword evidence="1" id="KW-0812">Transmembrane</keyword>
<feature type="transmembrane region" description="Helical" evidence="1">
    <location>
        <begin position="6"/>
        <end position="27"/>
    </location>
</feature>
<gene>
    <name evidence="2" type="ORF">XENOCAPTIV_027031</name>
</gene>
<dbReference type="EMBL" id="JAHRIN010023702">
    <property type="protein sequence ID" value="MEQ2199189.1"/>
    <property type="molecule type" value="Genomic_DNA"/>
</dbReference>
<keyword evidence="1" id="KW-1133">Transmembrane helix</keyword>
<dbReference type="Proteomes" id="UP001434883">
    <property type="component" value="Unassembled WGS sequence"/>
</dbReference>
<feature type="non-terminal residue" evidence="2">
    <location>
        <position position="1"/>
    </location>
</feature>
<name>A0ABV0QTM3_9TELE</name>
<keyword evidence="1" id="KW-0472">Membrane</keyword>
<comment type="caution">
    <text evidence="2">The sequence shown here is derived from an EMBL/GenBank/DDBJ whole genome shotgun (WGS) entry which is preliminary data.</text>
</comment>
<protein>
    <submittedName>
        <fullName evidence="2">Uncharacterized protein</fullName>
    </submittedName>
</protein>
<evidence type="ECO:0000256" key="1">
    <source>
        <dbReference type="SAM" id="Phobius"/>
    </source>
</evidence>
<reference evidence="2 3" key="1">
    <citation type="submission" date="2021-06" db="EMBL/GenBank/DDBJ databases">
        <authorList>
            <person name="Palmer J.M."/>
        </authorList>
    </citation>
    <scope>NUCLEOTIDE SEQUENCE [LARGE SCALE GENOMIC DNA]</scope>
    <source>
        <strain evidence="2 3">XC_2019</strain>
        <tissue evidence="2">Muscle</tissue>
    </source>
</reference>
<evidence type="ECO:0000313" key="2">
    <source>
        <dbReference type="EMBL" id="MEQ2199189.1"/>
    </source>
</evidence>